<name>A0A6J7WTF8_9CAUD</name>
<dbReference type="GO" id="GO:0009002">
    <property type="term" value="F:serine-type D-Ala-D-Ala carboxypeptidase activity"/>
    <property type="evidence" value="ECO:0007669"/>
    <property type="project" value="InterPro"/>
</dbReference>
<dbReference type="GO" id="GO:0006508">
    <property type="term" value="P:proteolysis"/>
    <property type="evidence" value="ECO:0007669"/>
    <property type="project" value="InterPro"/>
</dbReference>
<evidence type="ECO:0000313" key="2">
    <source>
        <dbReference type="EMBL" id="CAB5221030.1"/>
    </source>
</evidence>
<feature type="domain" description="Peptidase S11 D-alanyl-D-alanine carboxypeptidase A N-terminal" evidence="1">
    <location>
        <begin position="67"/>
        <end position="216"/>
    </location>
</feature>
<evidence type="ECO:0000259" key="1">
    <source>
        <dbReference type="Pfam" id="PF00768"/>
    </source>
</evidence>
<organism evidence="2">
    <name type="scientific">uncultured Caudovirales phage</name>
    <dbReference type="NCBI Taxonomy" id="2100421"/>
    <lineage>
        <taxon>Viruses</taxon>
        <taxon>Duplodnaviria</taxon>
        <taxon>Heunggongvirae</taxon>
        <taxon>Uroviricota</taxon>
        <taxon>Caudoviricetes</taxon>
        <taxon>Peduoviridae</taxon>
        <taxon>Maltschvirus</taxon>
        <taxon>Maltschvirus maltsch</taxon>
    </lineage>
</organism>
<keyword evidence="2" id="KW-0378">Hydrolase</keyword>
<keyword evidence="2" id="KW-0121">Carboxypeptidase</keyword>
<dbReference type="SUPFAM" id="SSF56601">
    <property type="entry name" value="beta-lactamase/transpeptidase-like"/>
    <property type="match status" value="1"/>
</dbReference>
<feature type="domain" description="Peptidase S11 D-alanyl-D-alanine carboxypeptidase A N-terminal" evidence="1">
    <location>
        <begin position="22"/>
        <end position="62"/>
    </location>
</feature>
<proteinExistence type="predicted"/>
<reference evidence="2" key="1">
    <citation type="submission" date="2020-05" db="EMBL/GenBank/DDBJ databases">
        <authorList>
            <person name="Chiriac C."/>
            <person name="Salcher M."/>
            <person name="Ghai R."/>
            <person name="Kavagutti S V."/>
        </authorList>
    </citation>
    <scope>NUCLEOTIDE SEQUENCE</scope>
</reference>
<sequence length="236" mass="26711">MKRFLAILIFLLCVNVYARPVEAYILYNVDDGKVVASKNPNDIGSVASLTKLMTAMVYLDYTKAVDRRLLDRLLIRSDNQAAMQIAQKYPGGYTAFIRAMNDKATKIGLIDTKYKDPSGLNPYNSSTVTEYSKIVMEADKYSIIREISSTAEKRIPIVKRIKHRKKTYYKTLRNTNSLLLNEYDNIELSKTGFTNNAGRCLALVVEGTKKHVIVIFGEPTPTKRADVARELINMIK</sequence>
<dbReference type="InterPro" id="IPR012338">
    <property type="entry name" value="Beta-lactam/transpept-like"/>
</dbReference>
<dbReference type="PANTHER" id="PTHR21581">
    <property type="entry name" value="D-ALANYL-D-ALANINE CARBOXYPEPTIDASE"/>
    <property type="match status" value="1"/>
</dbReference>
<protein>
    <submittedName>
        <fullName evidence="2">Peptidase S11, D-alanyl-D-alanine carboxypeptidase A, N-terminal</fullName>
    </submittedName>
</protein>
<accession>A0A6J7WTF8</accession>
<dbReference type="Gene3D" id="3.40.710.10">
    <property type="entry name" value="DD-peptidase/beta-lactamase superfamily"/>
    <property type="match status" value="2"/>
</dbReference>
<keyword evidence="2" id="KW-0645">Protease</keyword>
<dbReference type="InterPro" id="IPR001967">
    <property type="entry name" value="Peptidase_S11_N"/>
</dbReference>
<gene>
    <name evidence="2" type="ORF">UFOVP240_70</name>
</gene>
<dbReference type="EMBL" id="LR798293">
    <property type="protein sequence ID" value="CAB5221030.1"/>
    <property type="molecule type" value="Genomic_DNA"/>
</dbReference>
<dbReference type="PANTHER" id="PTHR21581:SF26">
    <property type="entry name" value="D-ALANYL-D-ALANINE ENDOPEPTIDASE"/>
    <property type="match status" value="1"/>
</dbReference>
<dbReference type="Pfam" id="PF00768">
    <property type="entry name" value="Peptidase_S11"/>
    <property type="match status" value="2"/>
</dbReference>